<evidence type="ECO:0000256" key="3">
    <source>
        <dbReference type="ARBA" id="ARBA00023002"/>
    </source>
</evidence>
<dbReference type="SUPFAM" id="SSF48484">
    <property type="entry name" value="Lipoxigenase"/>
    <property type="match status" value="1"/>
</dbReference>
<organism evidence="5 6">
    <name type="scientific">Forsythia ovata</name>
    <dbReference type="NCBI Taxonomy" id="205694"/>
    <lineage>
        <taxon>Eukaryota</taxon>
        <taxon>Viridiplantae</taxon>
        <taxon>Streptophyta</taxon>
        <taxon>Embryophyta</taxon>
        <taxon>Tracheophyta</taxon>
        <taxon>Spermatophyta</taxon>
        <taxon>Magnoliopsida</taxon>
        <taxon>eudicotyledons</taxon>
        <taxon>Gunneridae</taxon>
        <taxon>Pentapetalae</taxon>
        <taxon>asterids</taxon>
        <taxon>lamiids</taxon>
        <taxon>Lamiales</taxon>
        <taxon>Oleaceae</taxon>
        <taxon>Forsythieae</taxon>
        <taxon>Forsythia</taxon>
    </lineage>
</organism>
<evidence type="ECO:0000259" key="4">
    <source>
        <dbReference type="PROSITE" id="PS51393"/>
    </source>
</evidence>
<evidence type="ECO:0000313" key="6">
    <source>
        <dbReference type="Proteomes" id="UP001604277"/>
    </source>
</evidence>
<feature type="domain" description="Lipoxygenase" evidence="4">
    <location>
        <begin position="1"/>
        <end position="60"/>
    </location>
</feature>
<dbReference type="PANTHER" id="PTHR11771">
    <property type="entry name" value="LIPOXYGENASE"/>
    <property type="match status" value="1"/>
</dbReference>
<keyword evidence="6" id="KW-1185">Reference proteome</keyword>
<evidence type="ECO:0000313" key="5">
    <source>
        <dbReference type="EMBL" id="KAL2487878.1"/>
    </source>
</evidence>
<dbReference type="Pfam" id="PF00305">
    <property type="entry name" value="Lipoxygenase"/>
    <property type="match status" value="1"/>
</dbReference>
<reference evidence="6" key="1">
    <citation type="submission" date="2024-07" db="EMBL/GenBank/DDBJ databases">
        <title>Two chromosome-level genome assemblies of Korean endemic species Abeliophyllum distichum and Forsythia ovata (Oleaceae).</title>
        <authorList>
            <person name="Jang H."/>
        </authorList>
    </citation>
    <scope>NUCLEOTIDE SEQUENCE [LARGE SCALE GENOMIC DNA]</scope>
</reference>
<dbReference type="GO" id="GO:0051213">
    <property type="term" value="F:dioxygenase activity"/>
    <property type="evidence" value="ECO:0007669"/>
    <property type="project" value="UniProtKB-KW"/>
</dbReference>
<name>A0ABD1RHH3_9LAMI</name>
<dbReference type="AlphaFoldDB" id="A0ABD1RHH3"/>
<keyword evidence="2" id="KW-0223">Dioxygenase</keyword>
<gene>
    <name evidence="5" type="ORF">Fot_41170</name>
</gene>
<evidence type="ECO:0000256" key="1">
    <source>
        <dbReference type="ARBA" id="ARBA00022723"/>
    </source>
</evidence>
<keyword evidence="3" id="KW-0560">Oxidoreductase</keyword>
<accession>A0ABD1RHH3</accession>
<dbReference type="PROSITE" id="PS51393">
    <property type="entry name" value="LIPOXYGENASE_3"/>
    <property type="match status" value="1"/>
</dbReference>
<dbReference type="EMBL" id="JBFOLJ010000012">
    <property type="protein sequence ID" value="KAL2487878.1"/>
    <property type="molecule type" value="Genomic_DNA"/>
</dbReference>
<keyword evidence="1" id="KW-0479">Metal-binding</keyword>
<comment type="caution">
    <text evidence="5">The sequence shown here is derived from an EMBL/GenBank/DDBJ whole genome shotgun (WGS) entry which is preliminary data.</text>
</comment>
<dbReference type="Gene3D" id="1.20.245.10">
    <property type="entry name" value="Lipoxygenase-1, Domain 5"/>
    <property type="match status" value="1"/>
</dbReference>
<dbReference type="InterPro" id="IPR036226">
    <property type="entry name" value="LipOase_C_sf"/>
</dbReference>
<sequence>MHPAYKLLHPHLRYTVEINDLAREALINANGIIEKAFSPGKYSIELCSAAYDQLWQFDLQEFFQTSLPLLEQKCQRNIQTMQSKDPRFLLEAIWFKGCIFYPLSQQKFDMSKTLKLWVVKKKMMII</sequence>
<dbReference type="InterPro" id="IPR000907">
    <property type="entry name" value="LipOase"/>
</dbReference>
<dbReference type="Proteomes" id="UP001604277">
    <property type="component" value="Unassembled WGS sequence"/>
</dbReference>
<evidence type="ECO:0000256" key="2">
    <source>
        <dbReference type="ARBA" id="ARBA00022964"/>
    </source>
</evidence>
<dbReference type="InterPro" id="IPR013819">
    <property type="entry name" value="LipOase_C"/>
</dbReference>
<dbReference type="GO" id="GO:0046872">
    <property type="term" value="F:metal ion binding"/>
    <property type="evidence" value="ECO:0007669"/>
    <property type="project" value="UniProtKB-KW"/>
</dbReference>
<protein>
    <submittedName>
        <fullName evidence="5">Linoleate 13S-lipoxygenase 2-1</fullName>
    </submittedName>
</protein>
<proteinExistence type="predicted"/>